<feature type="domain" description="HTH lysR-type" evidence="5">
    <location>
        <begin position="1"/>
        <end position="58"/>
    </location>
</feature>
<keyword evidence="3" id="KW-0238">DNA-binding</keyword>
<dbReference type="InterPro" id="IPR050950">
    <property type="entry name" value="HTH-type_LysR_regulators"/>
</dbReference>
<protein>
    <submittedName>
        <fullName evidence="6">LysR family transcriptional regulator</fullName>
    </submittedName>
</protein>
<dbReference type="Gene3D" id="1.10.10.10">
    <property type="entry name" value="Winged helix-like DNA-binding domain superfamily/Winged helix DNA-binding domain"/>
    <property type="match status" value="1"/>
</dbReference>
<dbReference type="PRINTS" id="PR00039">
    <property type="entry name" value="HTHLYSR"/>
</dbReference>
<proteinExistence type="inferred from homology"/>
<comment type="caution">
    <text evidence="6">The sequence shown here is derived from an EMBL/GenBank/DDBJ whole genome shotgun (WGS) entry which is preliminary data.</text>
</comment>
<keyword evidence="2" id="KW-0805">Transcription regulation</keyword>
<keyword evidence="7" id="KW-1185">Reference proteome</keyword>
<dbReference type="PANTHER" id="PTHR30419">
    <property type="entry name" value="HTH-TYPE TRANSCRIPTIONAL REGULATOR YBHD"/>
    <property type="match status" value="1"/>
</dbReference>
<dbReference type="PANTHER" id="PTHR30419:SF28">
    <property type="entry name" value="HTH-TYPE TRANSCRIPTIONAL REGULATOR BSDA"/>
    <property type="match status" value="1"/>
</dbReference>
<comment type="similarity">
    <text evidence="1">Belongs to the LysR transcriptional regulatory family.</text>
</comment>
<organism evidence="6 7">
    <name type="scientific">Chryseobacterium paridis</name>
    <dbReference type="NCBI Taxonomy" id="2800328"/>
    <lineage>
        <taxon>Bacteria</taxon>
        <taxon>Pseudomonadati</taxon>
        <taxon>Bacteroidota</taxon>
        <taxon>Flavobacteriia</taxon>
        <taxon>Flavobacteriales</taxon>
        <taxon>Weeksellaceae</taxon>
        <taxon>Chryseobacterium group</taxon>
        <taxon>Chryseobacterium</taxon>
    </lineage>
</organism>
<dbReference type="InterPro" id="IPR036388">
    <property type="entry name" value="WH-like_DNA-bd_sf"/>
</dbReference>
<dbReference type="RefSeq" id="WP_200245740.1">
    <property type="nucleotide sequence ID" value="NZ_JAENHK010000010.1"/>
</dbReference>
<name>A0ABS1FVA6_9FLAO</name>
<evidence type="ECO:0000259" key="5">
    <source>
        <dbReference type="PROSITE" id="PS50931"/>
    </source>
</evidence>
<dbReference type="SUPFAM" id="SSF46785">
    <property type="entry name" value="Winged helix' DNA-binding domain"/>
    <property type="match status" value="1"/>
</dbReference>
<reference evidence="7" key="1">
    <citation type="submission" date="2021-01" db="EMBL/GenBank/DDBJ databases">
        <title>Genome public.</title>
        <authorList>
            <person name="Liu C."/>
            <person name="Sun Q."/>
        </authorList>
    </citation>
    <scope>NUCLEOTIDE SEQUENCE [LARGE SCALE GENOMIC DNA]</scope>
    <source>
        <strain evidence="7">YIM B02567</strain>
    </source>
</reference>
<keyword evidence="4" id="KW-0804">Transcription</keyword>
<gene>
    <name evidence="6" type="ORF">JHL15_10980</name>
</gene>
<evidence type="ECO:0000256" key="2">
    <source>
        <dbReference type="ARBA" id="ARBA00023015"/>
    </source>
</evidence>
<dbReference type="Pfam" id="PF00126">
    <property type="entry name" value="HTH_1"/>
    <property type="match status" value="1"/>
</dbReference>
<sequence length="290" mass="32776">MELRQLRYFLKAKELLNFTEAAHHLYISQSTLSQQIKQLEDELESPLFNRIGKRITLTEAGEVFAKYAQKSLLKSQEGLLALRDLKELRTGELTIGVTYGLRSTLIKALIQFSNAYPGVKINIVFGTTSELMEKLHHVELDFALTFAKGAREQLFNYVPLFTSPMTLVVSKNSDLVRKENISLKEIVDLPLAMPTKGYSTTKSVMEAFEKNNLKPEIVMEINDVAALLEVVKSGHWYTILAETTVIDQDQLIAIPIKGKNMVRTAMLVSLKDAYQKQAAQVFCTFLNIDQ</sequence>
<dbReference type="InterPro" id="IPR005119">
    <property type="entry name" value="LysR_subst-bd"/>
</dbReference>
<dbReference type="Proteomes" id="UP000628669">
    <property type="component" value="Unassembled WGS sequence"/>
</dbReference>
<dbReference type="InterPro" id="IPR000847">
    <property type="entry name" value="LysR_HTH_N"/>
</dbReference>
<dbReference type="CDD" id="cd05466">
    <property type="entry name" value="PBP2_LTTR_substrate"/>
    <property type="match status" value="1"/>
</dbReference>
<dbReference type="EMBL" id="JAENHK010000010">
    <property type="protein sequence ID" value="MBK1896278.1"/>
    <property type="molecule type" value="Genomic_DNA"/>
</dbReference>
<dbReference type="Pfam" id="PF03466">
    <property type="entry name" value="LysR_substrate"/>
    <property type="match status" value="1"/>
</dbReference>
<dbReference type="PROSITE" id="PS50931">
    <property type="entry name" value="HTH_LYSR"/>
    <property type="match status" value="1"/>
</dbReference>
<evidence type="ECO:0000313" key="6">
    <source>
        <dbReference type="EMBL" id="MBK1896278.1"/>
    </source>
</evidence>
<dbReference type="InterPro" id="IPR036390">
    <property type="entry name" value="WH_DNA-bd_sf"/>
</dbReference>
<accession>A0ABS1FVA6</accession>
<evidence type="ECO:0000256" key="4">
    <source>
        <dbReference type="ARBA" id="ARBA00023163"/>
    </source>
</evidence>
<evidence type="ECO:0000256" key="1">
    <source>
        <dbReference type="ARBA" id="ARBA00009437"/>
    </source>
</evidence>
<dbReference type="Gene3D" id="3.40.190.290">
    <property type="match status" value="1"/>
</dbReference>
<evidence type="ECO:0000256" key="3">
    <source>
        <dbReference type="ARBA" id="ARBA00023125"/>
    </source>
</evidence>
<evidence type="ECO:0000313" key="7">
    <source>
        <dbReference type="Proteomes" id="UP000628669"/>
    </source>
</evidence>
<dbReference type="SUPFAM" id="SSF53850">
    <property type="entry name" value="Periplasmic binding protein-like II"/>
    <property type="match status" value="1"/>
</dbReference>